<name>A0AAD2K3B1_9AGAR</name>
<comment type="caution">
    <text evidence="1">The sequence shown here is derived from an EMBL/GenBank/DDBJ whole genome shotgun (WGS) entry which is preliminary data.</text>
</comment>
<dbReference type="Proteomes" id="UP001295794">
    <property type="component" value="Unassembled WGS sequence"/>
</dbReference>
<dbReference type="EMBL" id="CAVNYO010000405">
    <property type="protein sequence ID" value="CAK5276312.1"/>
    <property type="molecule type" value="Genomic_DNA"/>
</dbReference>
<keyword evidence="2" id="KW-1185">Reference proteome</keyword>
<dbReference type="AlphaFoldDB" id="A0AAD2K3B1"/>
<organism evidence="1 2">
    <name type="scientific">Mycena citricolor</name>
    <dbReference type="NCBI Taxonomy" id="2018698"/>
    <lineage>
        <taxon>Eukaryota</taxon>
        <taxon>Fungi</taxon>
        <taxon>Dikarya</taxon>
        <taxon>Basidiomycota</taxon>
        <taxon>Agaricomycotina</taxon>
        <taxon>Agaricomycetes</taxon>
        <taxon>Agaricomycetidae</taxon>
        <taxon>Agaricales</taxon>
        <taxon>Marasmiineae</taxon>
        <taxon>Mycenaceae</taxon>
        <taxon>Mycena</taxon>
    </lineage>
</organism>
<proteinExistence type="predicted"/>
<gene>
    <name evidence="1" type="ORF">MYCIT1_LOCUS24455</name>
</gene>
<accession>A0AAD2K3B1</accession>
<evidence type="ECO:0000313" key="2">
    <source>
        <dbReference type="Proteomes" id="UP001295794"/>
    </source>
</evidence>
<protein>
    <submittedName>
        <fullName evidence="1">Uncharacterized protein</fullName>
    </submittedName>
</protein>
<reference evidence="1" key="1">
    <citation type="submission" date="2023-11" db="EMBL/GenBank/DDBJ databases">
        <authorList>
            <person name="De Vega J J."/>
            <person name="De Vega J J."/>
        </authorList>
    </citation>
    <scope>NUCLEOTIDE SEQUENCE</scope>
</reference>
<evidence type="ECO:0000313" key="1">
    <source>
        <dbReference type="EMBL" id="CAK5276312.1"/>
    </source>
</evidence>
<sequence length="112" mass="12531">MRRQKLGHGKLLAYTGCNNLIYSMSSVWTEQAGWRALPSVPDTRRKTPRLPFPLPFDIMDLNNPLRQNQSGSCTTGPSNGYVANLAFTREPAGRREASHYCAGLDHPQNRDS</sequence>